<dbReference type="Proteomes" id="UP000254802">
    <property type="component" value="Unassembled WGS sequence"/>
</dbReference>
<name>A0A378N0N6_MANHA</name>
<reference evidence="1 2" key="1">
    <citation type="submission" date="2018-06" db="EMBL/GenBank/DDBJ databases">
        <authorList>
            <consortium name="Pathogen Informatics"/>
            <person name="Doyle S."/>
        </authorList>
    </citation>
    <scope>NUCLEOTIDE SEQUENCE [LARGE SCALE GENOMIC DNA]</scope>
    <source>
        <strain evidence="1 2">NCTC10638</strain>
    </source>
</reference>
<evidence type="ECO:0000313" key="1">
    <source>
        <dbReference type="EMBL" id="STY59478.1"/>
    </source>
</evidence>
<dbReference type="AlphaFoldDB" id="A0A378N0N6"/>
<protein>
    <submittedName>
        <fullName evidence="1">Uncharacterized protein</fullName>
    </submittedName>
</protein>
<proteinExistence type="predicted"/>
<organism evidence="1 2">
    <name type="scientific">Mannheimia haemolytica</name>
    <name type="common">Pasteurella haemolytica</name>
    <dbReference type="NCBI Taxonomy" id="75985"/>
    <lineage>
        <taxon>Bacteria</taxon>
        <taxon>Pseudomonadati</taxon>
        <taxon>Pseudomonadota</taxon>
        <taxon>Gammaproteobacteria</taxon>
        <taxon>Pasteurellales</taxon>
        <taxon>Pasteurellaceae</taxon>
        <taxon>Mannheimia</taxon>
    </lineage>
</organism>
<sequence length="72" mass="8027">MLNLAKQDIVWHSVSDLLTEDPANPILGINIVEYASSDQTQIETQVKALCQSLDQKWQIMKPGLSATNSRVM</sequence>
<gene>
    <name evidence="1" type="ORF">NCTC10638_00648</name>
</gene>
<dbReference type="EMBL" id="UGPN01000002">
    <property type="protein sequence ID" value="STY59478.1"/>
    <property type="molecule type" value="Genomic_DNA"/>
</dbReference>
<accession>A0A378N0N6</accession>
<evidence type="ECO:0000313" key="2">
    <source>
        <dbReference type="Proteomes" id="UP000254802"/>
    </source>
</evidence>